<evidence type="ECO:0000256" key="5">
    <source>
        <dbReference type="ARBA" id="ARBA00023136"/>
    </source>
</evidence>
<name>A1ST10_PSYIN</name>
<feature type="transmembrane region" description="Helical" evidence="6">
    <location>
        <begin position="319"/>
        <end position="343"/>
    </location>
</feature>
<feature type="transmembrane region" description="Helical" evidence="6">
    <location>
        <begin position="172"/>
        <end position="189"/>
    </location>
</feature>
<dbReference type="eggNOG" id="COG2244">
    <property type="taxonomic scope" value="Bacteria"/>
</dbReference>
<evidence type="ECO:0000256" key="2">
    <source>
        <dbReference type="ARBA" id="ARBA00022475"/>
    </source>
</evidence>
<dbReference type="PANTHER" id="PTHR30250:SF11">
    <property type="entry name" value="O-ANTIGEN TRANSPORTER-RELATED"/>
    <property type="match status" value="1"/>
</dbReference>
<dbReference type="Proteomes" id="UP000000639">
    <property type="component" value="Chromosome"/>
</dbReference>
<dbReference type="InterPro" id="IPR002797">
    <property type="entry name" value="Polysacc_synth"/>
</dbReference>
<dbReference type="HOGENOM" id="CLU_044954_1_0_6"/>
<keyword evidence="2" id="KW-1003">Cell membrane</keyword>
<evidence type="ECO:0000313" key="8">
    <source>
        <dbReference type="Proteomes" id="UP000000639"/>
    </source>
</evidence>
<protein>
    <submittedName>
        <fullName evidence="7">Polysaccharide biosynthesis protein</fullName>
    </submittedName>
</protein>
<keyword evidence="8" id="KW-1185">Reference proteome</keyword>
<feature type="transmembrane region" description="Helical" evidence="6">
    <location>
        <begin position="237"/>
        <end position="256"/>
    </location>
</feature>
<accession>A1ST10</accession>
<keyword evidence="3 6" id="KW-0812">Transmembrane</keyword>
<feature type="transmembrane region" description="Helical" evidence="6">
    <location>
        <begin position="134"/>
        <end position="151"/>
    </location>
</feature>
<evidence type="ECO:0000313" key="7">
    <source>
        <dbReference type="EMBL" id="ABM02625.1"/>
    </source>
</evidence>
<gene>
    <name evidence="7" type="ordered locus">Ping_0778</name>
</gene>
<comment type="subcellular location">
    <subcellularLocation>
        <location evidence="1">Cell membrane</location>
        <topology evidence="1">Multi-pass membrane protein</topology>
    </subcellularLocation>
</comment>
<feature type="transmembrane region" description="Helical" evidence="6">
    <location>
        <begin position="195"/>
        <end position="216"/>
    </location>
</feature>
<evidence type="ECO:0000256" key="3">
    <source>
        <dbReference type="ARBA" id="ARBA00022692"/>
    </source>
</evidence>
<evidence type="ECO:0000256" key="4">
    <source>
        <dbReference type="ARBA" id="ARBA00022989"/>
    </source>
</evidence>
<dbReference type="Pfam" id="PF01943">
    <property type="entry name" value="Polysacc_synt"/>
    <property type="match status" value="1"/>
</dbReference>
<proteinExistence type="predicted"/>
<feature type="transmembrane region" description="Helical" evidence="6">
    <location>
        <begin position="412"/>
        <end position="430"/>
    </location>
</feature>
<feature type="transmembrane region" description="Helical" evidence="6">
    <location>
        <begin position="387"/>
        <end position="406"/>
    </location>
</feature>
<dbReference type="STRING" id="357804.Ping_0778"/>
<feature type="transmembrane region" description="Helical" evidence="6">
    <location>
        <begin position="355"/>
        <end position="375"/>
    </location>
</feature>
<dbReference type="GO" id="GO:0005886">
    <property type="term" value="C:plasma membrane"/>
    <property type="evidence" value="ECO:0007669"/>
    <property type="project" value="UniProtKB-SubCell"/>
</dbReference>
<feature type="transmembrane region" description="Helical" evidence="6">
    <location>
        <begin position="94"/>
        <end position="114"/>
    </location>
</feature>
<evidence type="ECO:0000256" key="1">
    <source>
        <dbReference type="ARBA" id="ARBA00004651"/>
    </source>
</evidence>
<evidence type="ECO:0000256" key="6">
    <source>
        <dbReference type="SAM" id="Phobius"/>
    </source>
</evidence>
<keyword evidence="4 6" id="KW-1133">Transmembrane helix</keyword>
<dbReference type="EMBL" id="CP000510">
    <property type="protein sequence ID" value="ABM02625.1"/>
    <property type="molecule type" value="Genomic_DNA"/>
</dbReference>
<reference evidence="7 8" key="1">
    <citation type="submission" date="2007-01" db="EMBL/GenBank/DDBJ databases">
        <title>Complete sequence of Psychromonas ingrahamii 37.</title>
        <authorList>
            <consortium name="US DOE Joint Genome Institute"/>
            <person name="Copeland A."/>
            <person name="Lucas S."/>
            <person name="Lapidus A."/>
            <person name="Barry K."/>
            <person name="Detter J.C."/>
            <person name="Glavina del Rio T."/>
            <person name="Hammon N."/>
            <person name="Israni S."/>
            <person name="Dalin E."/>
            <person name="Tice H."/>
            <person name="Pitluck S."/>
            <person name="Thompson L.S."/>
            <person name="Brettin T."/>
            <person name="Bruce D."/>
            <person name="Han C."/>
            <person name="Tapia R."/>
            <person name="Schmutz J."/>
            <person name="Larimer F."/>
            <person name="Land M."/>
            <person name="Hauser L."/>
            <person name="Kyrpides N."/>
            <person name="Ivanova N."/>
            <person name="Staley J."/>
            <person name="Richardson P."/>
        </authorList>
    </citation>
    <scope>NUCLEOTIDE SEQUENCE [LARGE SCALE GENOMIC DNA]</scope>
    <source>
        <strain evidence="7 8">37</strain>
    </source>
</reference>
<keyword evidence="5 6" id="KW-0472">Membrane</keyword>
<dbReference type="InterPro" id="IPR050833">
    <property type="entry name" value="Poly_Biosynth_Transport"/>
</dbReference>
<dbReference type="AlphaFoldDB" id="A1ST10"/>
<dbReference type="KEGG" id="pin:Ping_0778"/>
<dbReference type="PANTHER" id="PTHR30250">
    <property type="entry name" value="PST FAMILY PREDICTED COLANIC ACID TRANSPORTER"/>
    <property type="match status" value="1"/>
</dbReference>
<sequence>MVMGSQVSGARSKRYLKQLKGAFVFKMLALMASFLIIPIMIKYLGAIKYGIWSTLLSILSWVLMFDLGIGNGLRNRISESIAKNDLVSVRKYISTAYVSIGLGAVCIGGLFFIGSEYIPWNRVFNTEIITNKELKFVVNISMFFVLVNFLLSLINQVLNAVQKAEQTIFNQFLSNVLSLTFVYALYLYTESSMEYLAFSYGISIFISNSIFSIWFYKSNPDFTPSFSFVRKNRLVDTLALGLRFFVIQIAVVVLFTTDKLMITQLLGPAYVTSYDVVFKLFTVITIIHGIIVAPLWTSYSDAFHRGDYTWMRTMMNKQLQAFGIIFLGILVLSLISPFVIEIWVGEIPHLDNKLIYFLAVFTFFLTWNNVFAIFLNGINETKLQMRTAIVASVINIPLSVFFVKYFNMGVEGVVLGTILALSIFAFFGPYESYKLLYKVKND</sequence>
<feature type="transmembrane region" description="Helical" evidence="6">
    <location>
        <begin position="21"/>
        <end position="43"/>
    </location>
</feature>
<feature type="transmembrane region" description="Helical" evidence="6">
    <location>
        <begin position="49"/>
        <end position="73"/>
    </location>
</feature>
<organism evidence="7 8">
    <name type="scientific">Psychromonas ingrahamii (strain DSM 17664 / CCUG 51855 / 37)</name>
    <dbReference type="NCBI Taxonomy" id="357804"/>
    <lineage>
        <taxon>Bacteria</taxon>
        <taxon>Pseudomonadati</taxon>
        <taxon>Pseudomonadota</taxon>
        <taxon>Gammaproteobacteria</taxon>
        <taxon>Alteromonadales</taxon>
        <taxon>Psychromonadaceae</taxon>
        <taxon>Psychromonas</taxon>
    </lineage>
</organism>
<feature type="transmembrane region" description="Helical" evidence="6">
    <location>
        <begin position="276"/>
        <end position="299"/>
    </location>
</feature>